<feature type="domain" description="HTH iclR-type" evidence="4">
    <location>
        <begin position="6"/>
        <end position="68"/>
    </location>
</feature>
<dbReference type="SMART" id="SM00346">
    <property type="entry name" value="HTH_ICLR"/>
    <property type="match status" value="1"/>
</dbReference>
<dbReference type="Pfam" id="PF01614">
    <property type="entry name" value="IclR_C"/>
    <property type="match status" value="1"/>
</dbReference>
<comment type="caution">
    <text evidence="6">The sequence shown here is derived from an EMBL/GenBank/DDBJ whole genome shotgun (WGS) entry which is preliminary data.</text>
</comment>
<evidence type="ECO:0000256" key="3">
    <source>
        <dbReference type="ARBA" id="ARBA00023163"/>
    </source>
</evidence>
<evidence type="ECO:0000259" key="4">
    <source>
        <dbReference type="PROSITE" id="PS51077"/>
    </source>
</evidence>
<gene>
    <name evidence="6" type="ORF">IAA64_13385</name>
</gene>
<sequence>MAELPNRTLGRGLAMLELLSQRPDGLKLYEIADALGLARSTAFNLARTLVELDYAWFDAQTNRYTLGLKMFEVGSASLHRLDIVAVIRNCMTEIYRQINETMHLGVRAEKDILYIDKIESTRSIRMISYMGSRAPLYCTALGKAILADLPDAQVRALYRRTTFTQFTEHTVATLPDLLRQLAQVRAQGYALERDEHDPGVCCVAVSLSAPQNHPQYAVSVSAPNFRMDDVDMDRYGRMLLVAKGKIARYARALDAGERSEGEPEKG</sequence>
<dbReference type="GO" id="GO:0003700">
    <property type="term" value="F:DNA-binding transcription factor activity"/>
    <property type="evidence" value="ECO:0007669"/>
    <property type="project" value="TreeGrafter"/>
</dbReference>
<dbReference type="InterPro" id="IPR014757">
    <property type="entry name" value="Tscrpt_reg_IclR_C"/>
</dbReference>
<accession>A0A9D1P9I2</accession>
<proteinExistence type="predicted"/>
<evidence type="ECO:0000259" key="5">
    <source>
        <dbReference type="PROSITE" id="PS51078"/>
    </source>
</evidence>
<dbReference type="PANTHER" id="PTHR30136:SF35">
    <property type="entry name" value="HTH-TYPE TRANSCRIPTIONAL REGULATOR RV1719"/>
    <property type="match status" value="1"/>
</dbReference>
<name>A0A9D1P9I2_9FIRM</name>
<dbReference type="InterPro" id="IPR036390">
    <property type="entry name" value="WH_DNA-bd_sf"/>
</dbReference>
<evidence type="ECO:0000313" key="6">
    <source>
        <dbReference type="EMBL" id="HIV28949.1"/>
    </source>
</evidence>
<organism evidence="6 7">
    <name type="scientific">Candidatus Ornithocaccomicrobium faecavium</name>
    <dbReference type="NCBI Taxonomy" id="2840890"/>
    <lineage>
        <taxon>Bacteria</taxon>
        <taxon>Bacillati</taxon>
        <taxon>Bacillota</taxon>
        <taxon>Clostridia</taxon>
        <taxon>Candidatus Ornithocaccomicrobium</taxon>
    </lineage>
</organism>
<dbReference type="Proteomes" id="UP000886884">
    <property type="component" value="Unassembled WGS sequence"/>
</dbReference>
<dbReference type="GO" id="GO:0003677">
    <property type="term" value="F:DNA binding"/>
    <property type="evidence" value="ECO:0007669"/>
    <property type="project" value="UniProtKB-KW"/>
</dbReference>
<dbReference type="AlphaFoldDB" id="A0A9D1P9I2"/>
<feature type="domain" description="IclR-ED" evidence="5">
    <location>
        <begin position="69"/>
        <end position="252"/>
    </location>
</feature>
<keyword evidence="3" id="KW-0804">Transcription</keyword>
<dbReference type="SUPFAM" id="SSF46785">
    <property type="entry name" value="Winged helix' DNA-binding domain"/>
    <property type="match status" value="1"/>
</dbReference>
<evidence type="ECO:0000313" key="7">
    <source>
        <dbReference type="Proteomes" id="UP000886884"/>
    </source>
</evidence>
<evidence type="ECO:0000256" key="1">
    <source>
        <dbReference type="ARBA" id="ARBA00023015"/>
    </source>
</evidence>
<dbReference type="InterPro" id="IPR050707">
    <property type="entry name" value="HTH_MetabolicPath_Reg"/>
</dbReference>
<dbReference type="InterPro" id="IPR036388">
    <property type="entry name" value="WH-like_DNA-bd_sf"/>
</dbReference>
<dbReference type="InterPro" id="IPR005471">
    <property type="entry name" value="Tscrpt_reg_IclR_N"/>
</dbReference>
<dbReference type="SUPFAM" id="SSF55781">
    <property type="entry name" value="GAF domain-like"/>
    <property type="match status" value="1"/>
</dbReference>
<dbReference type="Pfam" id="PF09339">
    <property type="entry name" value="HTH_IclR"/>
    <property type="match status" value="1"/>
</dbReference>
<reference evidence="6" key="2">
    <citation type="journal article" date="2021" name="PeerJ">
        <title>Extensive microbial diversity within the chicken gut microbiome revealed by metagenomics and culture.</title>
        <authorList>
            <person name="Gilroy R."/>
            <person name="Ravi A."/>
            <person name="Getino M."/>
            <person name="Pursley I."/>
            <person name="Horton D.L."/>
            <person name="Alikhan N.F."/>
            <person name="Baker D."/>
            <person name="Gharbi K."/>
            <person name="Hall N."/>
            <person name="Watson M."/>
            <person name="Adriaenssens E.M."/>
            <person name="Foster-Nyarko E."/>
            <person name="Jarju S."/>
            <person name="Secka A."/>
            <person name="Antonio M."/>
            <person name="Oren A."/>
            <person name="Chaudhuri R.R."/>
            <person name="La Ragione R."/>
            <person name="Hildebrand F."/>
            <person name="Pallen M.J."/>
        </authorList>
    </citation>
    <scope>NUCLEOTIDE SEQUENCE</scope>
    <source>
        <strain evidence="6">CHK183-6373</strain>
    </source>
</reference>
<dbReference type="Gene3D" id="3.30.450.40">
    <property type="match status" value="1"/>
</dbReference>
<dbReference type="PANTHER" id="PTHR30136">
    <property type="entry name" value="HELIX-TURN-HELIX TRANSCRIPTIONAL REGULATOR, ICLR FAMILY"/>
    <property type="match status" value="1"/>
</dbReference>
<reference evidence="6" key="1">
    <citation type="submission" date="2020-10" db="EMBL/GenBank/DDBJ databases">
        <authorList>
            <person name="Gilroy R."/>
        </authorList>
    </citation>
    <scope>NUCLEOTIDE SEQUENCE</scope>
    <source>
        <strain evidence="6">CHK183-6373</strain>
    </source>
</reference>
<dbReference type="InterPro" id="IPR029016">
    <property type="entry name" value="GAF-like_dom_sf"/>
</dbReference>
<dbReference type="PROSITE" id="PS51078">
    <property type="entry name" value="ICLR_ED"/>
    <property type="match status" value="1"/>
</dbReference>
<dbReference type="EMBL" id="DVOT01000245">
    <property type="protein sequence ID" value="HIV28949.1"/>
    <property type="molecule type" value="Genomic_DNA"/>
</dbReference>
<dbReference type="PROSITE" id="PS51077">
    <property type="entry name" value="HTH_ICLR"/>
    <property type="match status" value="1"/>
</dbReference>
<dbReference type="GO" id="GO:0045892">
    <property type="term" value="P:negative regulation of DNA-templated transcription"/>
    <property type="evidence" value="ECO:0007669"/>
    <property type="project" value="TreeGrafter"/>
</dbReference>
<protein>
    <submittedName>
        <fullName evidence="6">IclR family transcriptional regulator</fullName>
    </submittedName>
</protein>
<dbReference type="Gene3D" id="1.10.10.10">
    <property type="entry name" value="Winged helix-like DNA-binding domain superfamily/Winged helix DNA-binding domain"/>
    <property type="match status" value="1"/>
</dbReference>
<keyword evidence="1" id="KW-0805">Transcription regulation</keyword>
<keyword evidence="2" id="KW-0238">DNA-binding</keyword>
<evidence type="ECO:0000256" key="2">
    <source>
        <dbReference type="ARBA" id="ARBA00023125"/>
    </source>
</evidence>